<dbReference type="InterPro" id="IPR016024">
    <property type="entry name" value="ARM-type_fold"/>
</dbReference>
<dbReference type="Proteomes" id="UP001151002">
    <property type="component" value="Unassembled WGS sequence"/>
</dbReference>
<name>A0ABT4B5I4_9ACTN</name>
<comment type="caution">
    <text evidence="2">The sequence shown here is derived from an EMBL/GenBank/DDBJ whole genome shotgun (WGS) entry which is preliminary data.</text>
</comment>
<protein>
    <submittedName>
        <fullName evidence="2">Uncharacterized protein</fullName>
    </submittedName>
</protein>
<sequence>MTTDQPASAAQEQPADRPNKKPAEPDPPVKTSAGGSPKEAKRQEGPSQEGKVDTGGQPAESTEDAAAQRPAGTDLMKAVLTRTSEHLASEHALANANIALQINNLVTQASAPRKTSVGTDTLNRVRRTFVAPQRFLDAWEVLADRHLLLVSGSPGEGREHLATFVLDAFCDARVRRLGNGTLAEVAEADLTIGGGHLWLGAVGEFDQRAAETLAERLRKADGYLIAIWPDDRACPPELSDYVAEPGRPDLDAVIRKHSGASAVELIDEHAVVEVRQRLSGARQAARLAKLLEQVSAGRKTLDVALGEVDDPTGEVADWFGDLPGREDRAFALALAALDELSLPSVVAGARLADQLIQQSEDPEGRFGLQPFLRPSRALLTSIGADLVPGKRETGYGEVPIISVRLRRRGHAREILDAVWQSFPYLQEIYLDWMNTLARNQDPYVRERVALVAGLLAAHDFEFLRSRLLVGWAVDDDPRLRRAAATALRPPALNEQLREIVWRMLDEWAIYDEDGTDSQARLRLTAATALGAPVGGTDPGRALDLISQRLLSHATNLFDYEVWTATALAVSELFGDGGSPTSDAVLRRSAEWAETKEAGPSNVAVTVLLGLAGKSPDRASADDRRLPPLLRAVGRSTDNLEHAAILWRLALGHSRLAPAALRGLRRLTKHVGEEADGAHELTTLVLAIPSTDRELRTLRFESRRWAEDEHLPTFTALYETLSRRSR</sequence>
<dbReference type="SUPFAM" id="SSF48371">
    <property type="entry name" value="ARM repeat"/>
    <property type="match status" value="1"/>
</dbReference>
<feature type="region of interest" description="Disordered" evidence="1">
    <location>
        <begin position="1"/>
        <end position="72"/>
    </location>
</feature>
<gene>
    <name evidence="2" type="ORF">OWR29_25220</name>
</gene>
<feature type="compositionally biased region" description="Polar residues" evidence="1">
    <location>
        <begin position="1"/>
        <end position="11"/>
    </location>
</feature>
<dbReference type="RefSeq" id="WP_267565701.1">
    <property type="nucleotide sequence ID" value="NZ_JAPNTZ010000009.1"/>
</dbReference>
<feature type="compositionally biased region" description="Basic and acidic residues" evidence="1">
    <location>
        <begin position="14"/>
        <end position="24"/>
    </location>
</feature>
<organism evidence="2 3">
    <name type="scientific">Paractinoplanes pyxinae</name>
    <dbReference type="NCBI Taxonomy" id="2997416"/>
    <lineage>
        <taxon>Bacteria</taxon>
        <taxon>Bacillati</taxon>
        <taxon>Actinomycetota</taxon>
        <taxon>Actinomycetes</taxon>
        <taxon>Micromonosporales</taxon>
        <taxon>Micromonosporaceae</taxon>
        <taxon>Paractinoplanes</taxon>
    </lineage>
</organism>
<proteinExistence type="predicted"/>
<keyword evidence="3" id="KW-1185">Reference proteome</keyword>
<accession>A0ABT4B5I4</accession>
<evidence type="ECO:0000313" key="2">
    <source>
        <dbReference type="EMBL" id="MCY1141312.1"/>
    </source>
</evidence>
<reference evidence="2" key="1">
    <citation type="submission" date="2022-11" db="EMBL/GenBank/DDBJ databases">
        <authorList>
            <person name="Somphong A."/>
            <person name="Phongsopitanun W."/>
        </authorList>
    </citation>
    <scope>NUCLEOTIDE SEQUENCE</scope>
    <source>
        <strain evidence="2">Pm04-4</strain>
    </source>
</reference>
<evidence type="ECO:0000256" key="1">
    <source>
        <dbReference type="SAM" id="MobiDB-lite"/>
    </source>
</evidence>
<dbReference type="EMBL" id="JAPNTZ010000009">
    <property type="protein sequence ID" value="MCY1141312.1"/>
    <property type="molecule type" value="Genomic_DNA"/>
</dbReference>
<evidence type="ECO:0000313" key="3">
    <source>
        <dbReference type="Proteomes" id="UP001151002"/>
    </source>
</evidence>